<dbReference type="PANTHER" id="PTHR10724:SF10">
    <property type="entry name" value="S1 RNA-BINDING DOMAIN-CONTAINING PROTEIN 1"/>
    <property type="match status" value="1"/>
</dbReference>
<dbReference type="SUPFAM" id="SSF158832">
    <property type="entry name" value="Tex N-terminal region-like"/>
    <property type="match status" value="1"/>
</dbReference>
<dbReference type="InterPro" id="IPR023319">
    <property type="entry name" value="Tex-like_HTH_dom_sf"/>
</dbReference>
<dbReference type="InterPro" id="IPR018974">
    <property type="entry name" value="Tex-like_N"/>
</dbReference>
<evidence type="ECO:0000259" key="3">
    <source>
        <dbReference type="Pfam" id="PF09371"/>
    </source>
</evidence>
<organism evidence="4 5">
    <name type="scientific">Camelus dromedarius</name>
    <name type="common">Dromedary</name>
    <name type="synonym">Arabian camel</name>
    <dbReference type="NCBI Taxonomy" id="9838"/>
    <lineage>
        <taxon>Eukaryota</taxon>
        <taxon>Metazoa</taxon>
        <taxon>Chordata</taxon>
        <taxon>Craniata</taxon>
        <taxon>Vertebrata</taxon>
        <taxon>Euteleostomi</taxon>
        <taxon>Mammalia</taxon>
        <taxon>Eutheria</taxon>
        <taxon>Laurasiatheria</taxon>
        <taxon>Artiodactyla</taxon>
        <taxon>Tylopoda</taxon>
        <taxon>Camelidae</taxon>
        <taxon>Camelus</taxon>
    </lineage>
</organism>
<dbReference type="Proteomes" id="UP000299084">
    <property type="component" value="Unassembled WGS sequence"/>
</dbReference>
<accession>A0A5N4D7B2</accession>
<proteinExistence type="predicted"/>
<sequence>MSSLPRRAKVKVQTVVSKDEFSSFSELSSASEDDKEDSAWEPQKKVPRSRKLPVSKESKPKRVPRVKKNTLQMSDGLAGVAVKEELVGGGPGVVAMNSSVAIADADLEDRKNKLDTMQTLKTAKTKRKNSAQSPSARRTKKLKVDEETSKASSLESGSNSTETPSTSAMWEGECKKEENEDDFPCSQSPLKKVKTEVCPQGQPVRFPANADNIKEEVEMNWDIVQVLSERASIELWVCANIIRLFNDDNTIPFIIRYRKELINNLDADSLREVRQTLEELRAVAKKAHSTIQKIKKEGKMSECLLKALLNCKTFEELEHVSAPYKTGSKGTKAQRAKQLGLEGAARTLLENPGELNLLSYIRPNVKGLSTLQDIETGVQHILADMVAKDKDTLDFIRKL</sequence>
<gene>
    <name evidence="4" type="ORF">Cadr_000018114</name>
</gene>
<dbReference type="FunFam" id="1.10.10.650:FF:000001">
    <property type="entry name" value="S1 RNA-binding domain 1"/>
    <property type="match status" value="1"/>
</dbReference>
<dbReference type="GO" id="GO:0003735">
    <property type="term" value="F:structural constituent of ribosome"/>
    <property type="evidence" value="ECO:0007669"/>
    <property type="project" value="TreeGrafter"/>
</dbReference>
<dbReference type="GO" id="GO:0003729">
    <property type="term" value="F:mRNA binding"/>
    <property type="evidence" value="ECO:0007669"/>
    <property type="project" value="TreeGrafter"/>
</dbReference>
<dbReference type="Gene3D" id="1.10.3500.10">
    <property type="entry name" value="Tex N-terminal region-like"/>
    <property type="match status" value="1"/>
</dbReference>
<feature type="region of interest" description="Disordered" evidence="2">
    <location>
        <begin position="18"/>
        <end position="73"/>
    </location>
</feature>
<dbReference type="EMBL" id="JWIN03000015">
    <property type="protein sequence ID" value="KAB1266955.1"/>
    <property type="molecule type" value="Genomic_DNA"/>
</dbReference>
<dbReference type="AlphaFoldDB" id="A0A5N4D7B2"/>
<keyword evidence="1" id="KW-0175">Coiled coil</keyword>
<dbReference type="GO" id="GO:0006412">
    <property type="term" value="P:translation"/>
    <property type="evidence" value="ECO:0007669"/>
    <property type="project" value="TreeGrafter"/>
</dbReference>
<feature type="coiled-coil region" evidence="1">
    <location>
        <begin position="270"/>
        <end position="297"/>
    </location>
</feature>
<feature type="compositionally biased region" description="Polar residues" evidence="2">
    <location>
        <begin position="150"/>
        <end position="168"/>
    </location>
</feature>
<evidence type="ECO:0000313" key="5">
    <source>
        <dbReference type="Proteomes" id="UP000299084"/>
    </source>
</evidence>
<dbReference type="InterPro" id="IPR023323">
    <property type="entry name" value="Tex-like_dom_sf"/>
</dbReference>
<comment type="caution">
    <text evidence="4">The sequence shown here is derived from an EMBL/GenBank/DDBJ whole genome shotgun (WGS) entry which is preliminary data.</text>
</comment>
<evidence type="ECO:0000313" key="4">
    <source>
        <dbReference type="EMBL" id="KAB1266955.1"/>
    </source>
</evidence>
<dbReference type="Pfam" id="PF09371">
    <property type="entry name" value="Tex_N"/>
    <property type="match status" value="1"/>
</dbReference>
<protein>
    <submittedName>
        <fullName evidence="4">S1 RNA-binding domain-containing protein 1</fullName>
    </submittedName>
</protein>
<feature type="region of interest" description="Disordered" evidence="2">
    <location>
        <begin position="105"/>
        <end position="173"/>
    </location>
</feature>
<name>A0A5N4D7B2_CAMDR</name>
<dbReference type="PANTHER" id="PTHR10724">
    <property type="entry name" value="30S RIBOSOMAL PROTEIN S1"/>
    <property type="match status" value="1"/>
</dbReference>
<dbReference type="InterPro" id="IPR050437">
    <property type="entry name" value="Ribos_protein_bS1-like"/>
</dbReference>
<evidence type="ECO:0000256" key="2">
    <source>
        <dbReference type="SAM" id="MobiDB-lite"/>
    </source>
</evidence>
<feature type="domain" description="Tex-like protein N-terminal" evidence="3">
    <location>
        <begin position="221"/>
        <end position="295"/>
    </location>
</feature>
<keyword evidence="5" id="KW-1185">Reference proteome</keyword>
<evidence type="ECO:0000256" key="1">
    <source>
        <dbReference type="SAM" id="Coils"/>
    </source>
</evidence>
<reference evidence="4 5" key="1">
    <citation type="journal article" date="2019" name="Mol. Ecol. Resour.">
        <title>Improving Illumina assemblies with Hi-C and long reads: an example with the North African dromedary.</title>
        <authorList>
            <person name="Elbers J.P."/>
            <person name="Rogers M.F."/>
            <person name="Perelman P.L."/>
            <person name="Proskuryakova A.A."/>
            <person name="Serdyukova N.A."/>
            <person name="Johnson W.E."/>
            <person name="Horin P."/>
            <person name="Corander J."/>
            <person name="Murphy D."/>
            <person name="Burger P.A."/>
        </authorList>
    </citation>
    <scope>NUCLEOTIDE SEQUENCE [LARGE SCALE GENOMIC DNA]</scope>
    <source>
        <strain evidence="4">Drom800</strain>
        <tissue evidence="4">Blood</tissue>
    </source>
</reference>
<dbReference type="Gene3D" id="1.10.10.650">
    <property type="entry name" value="RuvA domain 2-like"/>
    <property type="match status" value="1"/>
</dbReference>